<dbReference type="STRING" id="333140.AWW68_12480"/>
<evidence type="ECO:0000313" key="2">
    <source>
        <dbReference type="Proteomes" id="UP000075606"/>
    </source>
</evidence>
<dbReference type="InterPro" id="IPR025368">
    <property type="entry name" value="DUF4272"/>
</dbReference>
<sequence>MGLFDFFNKTNSYSINDLSHYGLVKTSEERKKQSENYLRSMKFKVNPYLPTIEDSKIAKFQSARNIVVRTQILGALTETAFDFSRSECKEYLEKLQIWNQVSPEEKAYLLHDEPSHSNIVSISWRIEACYTLYWSLGLIKELPSPNQTINLHDVQDRIISSFESQEQFFNSVELRNREEILDECDFIYRLHNSVRSSVFNNAKIPHDYNPSIIYERHYALNWVTCYQDNWDEVTTDT</sequence>
<reference evidence="1 2" key="1">
    <citation type="submission" date="2016-01" db="EMBL/GenBank/DDBJ databases">
        <title>Genome sequencing of Roseivirga spongicola UST030701-084.</title>
        <authorList>
            <person name="Selvaratnam C."/>
            <person name="Thevarajoo S."/>
            <person name="Goh K.M."/>
            <person name="Ee R."/>
            <person name="Chan K.-G."/>
            <person name="Chong C.S."/>
        </authorList>
    </citation>
    <scope>NUCLEOTIDE SEQUENCE [LARGE SCALE GENOMIC DNA]</scope>
    <source>
        <strain evidence="1 2">UST030701-084</strain>
    </source>
</reference>
<dbReference type="Pfam" id="PF14094">
    <property type="entry name" value="DUF4272"/>
    <property type="match status" value="1"/>
</dbReference>
<dbReference type="Proteomes" id="UP000075606">
    <property type="component" value="Unassembled WGS sequence"/>
</dbReference>
<comment type="caution">
    <text evidence="1">The sequence shown here is derived from an EMBL/GenBank/DDBJ whole genome shotgun (WGS) entry which is preliminary data.</text>
</comment>
<evidence type="ECO:0000313" key="1">
    <source>
        <dbReference type="EMBL" id="KYG73504.1"/>
    </source>
</evidence>
<dbReference type="RefSeq" id="WP_068221891.1">
    <property type="nucleotide sequence ID" value="NZ_LRPC01000028.1"/>
</dbReference>
<dbReference type="AlphaFoldDB" id="A0A150X465"/>
<dbReference type="EMBL" id="LRPC01000028">
    <property type="protein sequence ID" value="KYG73504.1"/>
    <property type="molecule type" value="Genomic_DNA"/>
</dbReference>
<gene>
    <name evidence="1" type="ORF">AWW68_12480</name>
</gene>
<proteinExistence type="predicted"/>
<organism evidence="1 2">
    <name type="scientific">Roseivirga spongicola</name>
    <dbReference type="NCBI Taxonomy" id="333140"/>
    <lineage>
        <taxon>Bacteria</taxon>
        <taxon>Pseudomonadati</taxon>
        <taxon>Bacteroidota</taxon>
        <taxon>Cytophagia</taxon>
        <taxon>Cytophagales</taxon>
        <taxon>Roseivirgaceae</taxon>
        <taxon>Roseivirga</taxon>
    </lineage>
</organism>
<accession>A0A150X465</accession>
<evidence type="ECO:0008006" key="3">
    <source>
        <dbReference type="Google" id="ProtNLM"/>
    </source>
</evidence>
<name>A0A150X465_9BACT</name>
<protein>
    <recommendedName>
        <fullName evidence="3">DUF4272 domain-containing protein</fullName>
    </recommendedName>
</protein>
<keyword evidence="2" id="KW-1185">Reference proteome</keyword>